<evidence type="ECO:0000313" key="3">
    <source>
        <dbReference type="Proteomes" id="UP001168694"/>
    </source>
</evidence>
<keyword evidence="3" id="KW-1185">Reference proteome</keyword>
<feature type="transmembrane region" description="Helical" evidence="1">
    <location>
        <begin position="104"/>
        <end position="123"/>
    </location>
</feature>
<gene>
    <name evidence="2" type="ORF">QYF49_20220</name>
</gene>
<dbReference type="RefSeq" id="WP_290401409.1">
    <property type="nucleotide sequence ID" value="NZ_JAUHLN010000005.1"/>
</dbReference>
<protein>
    <submittedName>
        <fullName evidence="2">Uncharacterized protein</fullName>
    </submittedName>
</protein>
<name>A0ABT8EBK1_9BACL</name>
<reference evidence="2" key="1">
    <citation type="submission" date="2023-06" db="EMBL/GenBank/DDBJ databases">
        <title>Draft Genome Sequences of Representative Paenibacillus Polymyxa, Bacillus cereus, Fictibacillus sp., and Brevibacillus agri Strains Isolated from Amazonian Dark Earth.</title>
        <authorList>
            <person name="Pellegrinetti T.A."/>
            <person name="Cunha I.C.M."/>
            <person name="Chaves M.G."/>
            <person name="Freitas A.S."/>
            <person name="Silva A.V.R."/>
            <person name="Tsai S.M."/>
            <person name="Mendes L.W."/>
        </authorList>
    </citation>
    <scope>NUCLEOTIDE SEQUENCE</scope>
    <source>
        <strain evidence="2">CENA-BCM004</strain>
    </source>
</reference>
<sequence length="124" mass="14805">MKKLVTEQKAAMEHYKENTLAEKTVFEIKEFKRLLREFGLNFKVLSKDCPKHVDARENAKEIARLLVEDEEMTEFILEKKQLPVKDLVGRVTLSRKMIKRNRKYIIAIWLIYVGRFQILKSYIC</sequence>
<evidence type="ECO:0000313" key="2">
    <source>
        <dbReference type="EMBL" id="MDN4075294.1"/>
    </source>
</evidence>
<proteinExistence type="predicted"/>
<organism evidence="2 3">
    <name type="scientific">Fictibacillus terranigra</name>
    <dbReference type="NCBI Taxonomy" id="3058424"/>
    <lineage>
        <taxon>Bacteria</taxon>
        <taxon>Bacillati</taxon>
        <taxon>Bacillota</taxon>
        <taxon>Bacilli</taxon>
        <taxon>Bacillales</taxon>
        <taxon>Fictibacillaceae</taxon>
        <taxon>Fictibacillus</taxon>
    </lineage>
</organism>
<dbReference type="EMBL" id="JAUHLN010000005">
    <property type="protein sequence ID" value="MDN4075294.1"/>
    <property type="molecule type" value="Genomic_DNA"/>
</dbReference>
<accession>A0ABT8EBK1</accession>
<keyword evidence="1" id="KW-0812">Transmembrane</keyword>
<dbReference type="Proteomes" id="UP001168694">
    <property type="component" value="Unassembled WGS sequence"/>
</dbReference>
<keyword evidence="1" id="KW-1133">Transmembrane helix</keyword>
<comment type="caution">
    <text evidence="2">The sequence shown here is derived from an EMBL/GenBank/DDBJ whole genome shotgun (WGS) entry which is preliminary data.</text>
</comment>
<keyword evidence="1" id="KW-0472">Membrane</keyword>
<evidence type="ECO:0000256" key="1">
    <source>
        <dbReference type="SAM" id="Phobius"/>
    </source>
</evidence>